<dbReference type="AlphaFoldDB" id="A0A0B0N3V7"/>
<comment type="caution">
    <text evidence="1">The sequence shown here is derived from an EMBL/GenBank/DDBJ whole genome shotgun (WGS) entry which is preliminary data.</text>
</comment>
<protein>
    <submittedName>
        <fullName evidence="1">Pgk</fullName>
    </submittedName>
</protein>
<gene>
    <name evidence="1" type="ORF">F383_33719</name>
</gene>
<dbReference type="Proteomes" id="UP000032142">
    <property type="component" value="Unassembled WGS sequence"/>
</dbReference>
<keyword evidence="2" id="KW-1185">Reference proteome</keyword>
<dbReference type="EMBL" id="JRRC01454511">
    <property type="protein sequence ID" value="KHG06544.1"/>
    <property type="molecule type" value="Genomic_DNA"/>
</dbReference>
<proteinExistence type="predicted"/>
<reference evidence="2" key="1">
    <citation type="submission" date="2014-09" db="EMBL/GenBank/DDBJ databases">
        <authorList>
            <person name="Mudge J."/>
            <person name="Ramaraj T."/>
            <person name="Lindquist I.E."/>
            <person name="Bharti A.K."/>
            <person name="Sundararajan A."/>
            <person name="Cameron C.T."/>
            <person name="Woodward J.E."/>
            <person name="May G.D."/>
            <person name="Brubaker C."/>
            <person name="Broadhvest J."/>
            <person name="Wilkins T.A."/>
        </authorList>
    </citation>
    <scope>NUCLEOTIDE SEQUENCE</scope>
    <source>
        <strain evidence="2">cv. AKA8401</strain>
    </source>
</reference>
<evidence type="ECO:0000313" key="1">
    <source>
        <dbReference type="EMBL" id="KHG06544.1"/>
    </source>
</evidence>
<evidence type="ECO:0000313" key="2">
    <source>
        <dbReference type="Proteomes" id="UP000032142"/>
    </source>
</evidence>
<organism evidence="1 2">
    <name type="scientific">Gossypium arboreum</name>
    <name type="common">Tree cotton</name>
    <name type="synonym">Gossypium nanking</name>
    <dbReference type="NCBI Taxonomy" id="29729"/>
    <lineage>
        <taxon>Eukaryota</taxon>
        <taxon>Viridiplantae</taxon>
        <taxon>Streptophyta</taxon>
        <taxon>Embryophyta</taxon>
        <taxon>Tracheophyta</taxon>
        <taxon>Spermatophyta</taxon>
        <taxon>Magnoliopsida</taxon>
        <taxon>eudicotyledons</taxon>
        <taxon>Gunneridae</taxon>
        <taxon>Pentapetalae</taxon>
        <taxon>rosids</taxon>
        <taxon>malvids</taxon>
        <taxon>Malvales</taxon>
        <taxon>Malvaceae</taxon>
        <taxon>Malvoideae</taxon>
        <taxon>Gossypium</taxon>
    </lineage>
</organism>
<accession>A0A0B0N3V7</accession>
<name>A0A0B0N3V7_GOSAR</name>
<sequence>MKIYTRFEDQLGKKANIWTRVRVPVHWIDLKSAENFMAKSKEVKKKRPNCSAPQNIGTSHINIPMMGNARIPLGMGRVAQTEALYGAVLIAEYPPFSCLSSARVKEPILALPLCRRRGRSESRKGADSNDGVGLRCCGSEVRVLRVNEAKACHFGVTGVRGAVP</sequence>